<dbReference type="Proteomes" id="UP001239257">
    <property type="component" value="Chromosome 2"/>
</dbReference>
<proteinExistence type="predicted"/>
<sequence length="126" mass="14439">MEKEFYDDDVISFFIHCFHVKDWAINAGINKNKVEKYINSHQALMICADFANGSKHCKITKNVRTGEQPYVGGCERFTSRLGDEIPIMQCSYRIVCKSEIIDALVLAKECVELWRVLLIDECVADT</sequence>
<evidence type="ECO:0000313" key="2">
    <source>
        <dbReference type="Proteomes" id="UP001239257"/>
    </source>
</evidence>
<name>A0AAX3U6J9_9VIBR</name>
<protein>
    <submittedName>
        <fullName evidence="1">Uncharacterized protein</fullName>
    </submittedName>
</protein>
<gene>
    <name evidence="1" type="ORF">PYE51_17435</name>
</gene>
<accession>A0AAX3U6J9</accession>
<reference evidence="1" key="1">
    <citation type="submission" date="2022-02" db="EMBL/GenBank/DDBJ databases">
        <title>Emergence and expansion in Europe of a Vibrio aestuarianus clonal complex pathogenic for oysters.</title>
        <authorList>
            <person name="Mesnil A."/>
            <person name="Travers M.-A."/>
        </authorList>
    </citation>
    <scope>NUCLEOTIDE SEQUENCE</scope>
    <source>
        <strain evidence="1">U29</strain>
    </source>
</reference>
<organism evidence="1 2">
    <name type="scientific">Vibrio aestuarianus</name>
    <dbReference type="NCBI Taxonomy" id="28171"/>
    <lineage>
        <taxon>Bacteria</taxon>
        <taxon>Pseudomonadati</taxon>
        <taxon>Pseudomonadota</taxon>
        <taxon>Gammaproteobacteria</taxon>
        <taxon>Vibrionales</taxon>
        <taxon>Vibrionaceae</taxon>
        <taxon>Vibrio</taxon>
    </lineage>
</organism>
<evidence type="ECO:0000313" key="1">
    <source>
        <dbReference type="EMBL" id="WGK83147.1"/>
    </source>
</evidence>
<dbReference type="RefSeq" id="WP_301068082.1">
    <property type="nucleotide sequence ID" value="NZ_CP118710.1"/>
</dbReference>
<dbReference type="AlphaFoldDB" id="A0AAX3U6J9"/>
<dbReference type="EMBL" id="CP118710">
    <property type="protein sequence ID" value="WGK83147.1"/>
    <property type="molecule type" value="Genomic_DNA"/>
</dbReference>